<dbReference type="InterPro" id="IPR011673">
    <property type="entry name" value="DUF1615"/>
</dbReference>
<evidence type="ECO:0000313" key="2">
    <source>
        <dbReference type="Proteomes" id="UP000253940"/>
    </source>
</evidence>
<dbReference type="KEGG" id="mbah:HYN46_07365"/>
<proteinExistence type="predicted"/>
<dbReference type="Proteomes" id="UP000253940">
    <property type="component" value="Chromosome"/>
</dbReference>
<sequence>MSKKILHSNRQSVLHLSKLPVVLAVIASLTIASCDKKNDEEPITRFAESDKVVRLIPARVKDRKGWAKDMLSIMDEAKVPHTLENICSIVAIVDQESNFHADPAVAGLSRDAKEALFERIQDKLGDTGVDKFKAMLKSKPAPDENFMMQIDKIKTERDLDLLYRQMFDYFRDHYNLSLLTGAASLISGHDMKEYLNPIKTLGSMQVHVNFAFSHPHNSKKTDDIRDEMYTQYGGMYYGILRLMDYDAAYDKPIYRFADYNSGMYSSRNAAFQQAISKLSDIPLAYDGDLLSYDKDENALSQRSNTEIQIAMIARENNLGLSAANIRGDLLKEKEKNLEETETYKKINEIYLNEFNKQAPYAIMPQVVISGPKLSRDYNTNWYASRVNGRYLHCVSVGKRLRFTSEKLSDNDDE</sequence>
<protein>
    <submittedName>
        <fullName evidence="1">DUF1615 family protein</fullName>
    </submittedName>
</protein>
<dbReference type="PROSITE" id="PS51257">
    <property type="entry name" value="PROKAR_LIPOPROTEIN"/>
    <property type="match status" value="1"/>
</dbReference>
<evidence type="ECO:0000313" key="1">
    <source>
        <dbReference type="EMBL" id="AXI02663.1"/>
    </source>
</evidence>
<name>A0A345P5V4_9GAMM</name>
<dbReference type="RefSeq" id="WP_114898773.1">
    <property type="nucleotide sequence ID" value="NZ_CP031222.1"/>
</dbReference>
<dbReference type="Pfam" id="PF07759">
    <property type="entry name" value="DUF1615"/>
    <property type="match status" value="1"/>
</dbReference>
<reference evidence="1 2" key="1">
    <citation type="submission" date="2018-07" db="EMBL/GenBank/DDBJ databases">
        <title>Genome sequencing of Moraxellaceae gen. HYN0046.</title>
        <authorList>
            <person name="Kim M."/>
            <person name="Yi H."/>
        </authorList>
    </citation>
    <scope>NUCLEOTIDE SEQUENCE [LARGE SCALE GENOMIC DNA]</scope>
    <source>
        <strain evidence="1 2">HYN0046</strain>
    </source>
</reference>
<dbReference type="OrthoDB" id="596976at2"/>
<dbReference type="EMBL" id="CP031222">
    <property type="protein sequence ID" value="AXI02663.1"/>
    <property type="molecule type" value="Genomic_DNA"/>
</dbReference>
<accession>A0A345P5V4</accession>
<dbReference type="AlphaFoldDB" id="A0A345P5V4"/>
<keyword evidence="2" id="KW-1185">Reference proteome</keyword>
<organism evidence="1 2">
    <name type="scientific">Aquirhabdus parva</name>
    <dbReference type="NCBI Taxonomy" id="2283318"/>
    <lineage>
        <taxon>Bacteria</taxon>
        <taxon>Pseudomonadati</taxon>
        <taxon>Pseudomonadota</taxon>
        <taxon>Gammaproteobacteria</taxon>
        <taxon>Moraxellales</taxon>
        <taxon>Moraxellaceae</taxon>
        <taxon>Aquirhabdus</taxon>
    </lineage>
</organism>
<gene>
    <name evidence="1" type="ORF">HYN46_07365</name>
</gene>